<feature type="compositionally biased region" description="Basic and acidic residues" evidence="1">
    <location>
        <begin position="298"/>
        <end position="309"/>
    </location>
</feature>
<sequence>MLYGIKKIDRSQFISIVQLNLWQKAMSNNHSNTTNMMRYKCLIGFVIVFIGLGVQAQDYQGKAIYQSKTQVNFDFGNRNIPEDRKKDMMERIKKANEKTFILNFNQTASIYKEEEKLEQPGERGGGRGPRFGGMAGTDGDLYKNIKDQRYLIKNELLGKIFLIVDELETLEWKMGSESKTIGNYTAFKATATKTIKRPNMSAIFRRPGREDENKDEEKKEEEFTVKEVEIVAWYTPEIPINQGPGLYWGLPGLILAINDDITTIVCSEITMNPSDKIEIKAPSKGKKVTQAEYDEISQEKMKEMRENFRNRGGRGGGRPN</sequence>
<evidence type="ECO:0000256" key="1">
    <source>
        <dbReference type="SAM" id="MobiDB-lite"/>
    </source>
</evidence>
<feature type="region of interest" description="Disordered" evidence="1">
    <location>
        <begin position="298"/>
        <end position="320"/>
    </location>
</feature>
<reference evidence="2 3" key="1">
    <citation type="submission" date="2019-03" db="EMBL/GenBank/DDBJ databases">
        <title>Genomic Encyclopedia of Type Strains, Phase III (KMG-III): the genomes of soil and plant-associated and newly described type strains.</title>
        <authorList>
            <person name="Whitman W."/>
        </authorList>
    </citation>
    <scope>NUCLEOTIDE SEQUENCE [LARGE SCALE GENOMIC DNA]</scope>
    <source>
        <strain evidence="2 3">CECT 8455</strain>
    </source>
</reference>
<dbReference type="AlphaFoldDB" id="A0A4R7CTW7"/>
<dbReference type="Proteomes" id="UP000295274">
    <property type="component" value="Unassembled WGS sequence"/>
</dbReference>
<dbReference type="NCBIfam" id="TIGR01200">
    <property type="entry name" value="GLPGLI"/>
    <property type="match status" value="1"/>
</dbReference>
<protein>
    <submittedName>
        <fullName evidence="2">GLPGLI family protein</fullName>
    </submittedName>
</protein>
<dbReference type="InterPro" id="IPR005901">
    <property type="entry name" value="GLPGLI"/>
</dbReference>
<organism evidence="2 3">
    <name type="scientific">Maribacter caenipelagi</name>
    <dbReference type="NCBI Taxonomy" id="1447781"/>
    <lineage>
        <taxon>Bacteria</taxon>
        <taxon>Pseudomonadati</taxon>
        <taxon>Bacteroidota</taxon>
        <taxon>Flavobacteriia</taxon>
        <taxon>Flavobacteriales</taxon>
        <taxon>Flavobacteriaceae</taxon>
        <taxon>Maribacter</taxon>
    </lineage>
</organism>
<accession>A0A4R7CTW7</accession>
<gene>
    <name evidence="2" type="ORF">DFQ03_3751</name>
</gene>
<proteinExistence type="predicted"/>
<name>A0A4R7CTW7_9FLAO</name>
<evidence type="ECO:0000313" key="2">
    <source>
        <dbReference type="EMBL" id="TDS10860.1"/>
    </source>
</evidence>
<comment type="caution">
    <text evidence="2">The sequence shown here is derived from an EMBL/GenBank/DDBJ whole genome shotgun (WGS) entry which is preliminary data.</text>
</comment>
<dbReference type="EMBL" id="SNZW01000020">
    <property type="protein sequence ID" value="TDS10860.1"/>
    <property type="molecule type" value="Genomic_DNA"/>
</dbReference>
<keyword evidence="3" id="KW-1185">Reference proteome</keyword>
<evidence type="ECO:0000313" key="3">
    <source>
        <dbReference type="Proteomes" id="UP000295274"/>
    </source>
</evidence>
<dbReference type="Pfam" id="PF09697">
    <property type="entry name" value="Porph_ging"/>
    <property type="match status" value="1"/>
</dbReference>